<keyword evidence="3" id="KW-1185">Reference proteome</keyword>
<reference evidence="2 3" key="1">
    <citation type="submission" date="2021-06" db="EMBL/GenBank/DDBJ databases">
        <title>Genome-based taxonomic framework of Microbacterium strains isolated from marine environment, the description of four new species and reclassification of four preexisting species.</title>
        <authorList>
            <person name="Lee S.D."/>
            <person name="Kim S.-M."/>
            <person name="Byeon Y.-S."/>
            <person name="Yang H.L."/>
            <person name="Kim I.S."/>
        </authorList>
    </citation>
    <scope>NUCLEOTIDE SEQUENCE [LARGE SCALE GENOMIC DNA]</scope>
    <source>
        <strain evidence="2 3">SSW1-36</strain>
    </source>
</reference>
<dbReference type="InterPro" id="IPR021315">
    <property type="entry name" value="Gap/Sap"/>
</dbReference>
<name>A0ABY4IMQ3_9MICO</name>
<dbReference type="EMBL" id="CP078077">
    <property type="protein sequence ID" value="UPL13899.1"/>
    <property type="molecule type" value="Genomic_DNA"/>
</dbReference>
<feature type="transmembrane region" description="Helical" evidence="1">
    <location>
        <begin position="115"/>
        <end position="136"/>
    </location>
</feature>
<proteinExistence type="predicted"/>
<gene>
    <name evidence="2" type="ORF">KV396_05140</name>
</gene>
<feature type="transmembrane region" description="Helical" evidence="1">
    <location>
        <begin position="75"/>
        <end position="94"/>
    </location>
</feature>
<evidence type="ECO:0000256" key="1">
    <source>
        <dbReference type="SAM" id="Phobius"/>
    </source>
</evidence>
<feature type="transmembrane region" description="Helical" evidence="1">
    <location>
        <begin position="42"/>
        <end position="63"/>
    </location>
</feature>
<feature type="transmembrane region" description="Helical" evidence="1">
    <location>
        <begin position="12"/>
        <end position="30"/>
    </location>
</feature>
<keyword evidence="1" id="KW-1133">Transmembrane helix</keyword>
<feature type="transmembrane region" description="Helical" evidence="1">
    <location>
        <begin position="156"/>
        <end position="181"/>
    </location>
</feature>
<accession>A0ABY4IMQ3</accession>
<feature type="transmembrane region" description="Helical" evidence="1">
    <location>
        <begin position="202"/>
        <end position="224"/>
    </location>
</feature>
<dbReference type="RefSeq" id="WP_247957069.1">
    <property type="nucleotide sequence ID" value="NZ_CP078077.1"/>
</dbReference>
<sequence length="225" mass="23714">MGSVVGELLPFALGIAISPLPIIVVILTLLSPKARTSSLGFLIGWIVGILVVIGVLTALSTFLPDRDDSEPGVPAGLAKLVVGVLLVVLAVGQWRKRPKPGEEPKLPGWMQKVDAFDFAAALRFGLFLSAVNPKTYIFSLSVAIDLGVSDLEGTELLVPIVVFAVIAASTVLVPVVAYAIAADRLRAPLAALHVWLSRENNTIMCVLFLVLGFSAVGSSIGILWP</sequence>
<dbReference type="Pfam" id="PF11139">
    <property type="entry name" value="SfLAP"/>
    <property type="match status" value="1"/>
</dbReference>
<dbReference type="Proteomes" id="UP000831963">
    <property type="component" value="Chromosome"/>
</dbReference>
<evidence type="ECO:0000313" key="2">
    <source>
        <dbReference type="EMBL" id="UPL13899.1"/>
    </source>
</evidence>
<organism evidence="2 3">
    <name type="scientific">Microbacterium galbinum</name>
    <dbReference type="NCBI Taxonomy" id="2851646"/>
    <lineage>
        <taxon>Bacteria</taxon>
        <taxon>Bacillati</taxon>
        <taxon>Actinomycetota</taxon>
        <taxon>Actinomycetes</taxon>
        <taxon>Micrococcales</taxon>
        <taxon>Microbacteriaceae</taxon>
        <taxon>Microbacterium</taxon>
    </lineage>
</organism>
<evidence type="ECO:0000313" key="3">
    <source>
        <dbReference type="Proteomes" id="UP000831963"/>
    </source>
</evidence>
<keyword evidence="1" id="KW-0472">Membrane</keyword>
<keyword evidence="1" id="KW-0812">Transmembrane</keyword>
<protein>
    <submittedName>
        <fullName evidence="2">GAP family protein</fullName>
    </submittedName>
</protein>